<dbReference type="AlphaFoldDB" id="A0A3A2ZNL5"/>
<name>A0A3A2ZNL5_9EURO</name>
<accession>A0A3A2ZNL5</accession>
<keyword evidence="2" id="KW-0325">Glycoprotein</keyword>
<keyword evidence="4" id="KW-0732">Signal</keyword>
<keyword evidence="6" id="KW-1185">Reference proteome</keyword>
<evidence type="ECO:0000256" key="3">
    <source>
        <dbReference type="PIRSR" id="PIRSR000894-2"/>
    </source>
</evidence>
<feature type="signal peptide" evidence="4">
    <location>
        <begin position="1"/>
        <end position="23"/>
    </location>
</feature>
<dbReference type="CDD" id="cd07061">
    <property type="entry name" value="HP_HAP_like"/>
    <property type="match status" value="1"/>
</dbReference>
<dbReference type="OrthoDB" id="6509975at2759"/>
<sequence>MFSQIIYLLAFLVSAVHTTSTSAAPSTQTGATYDSGFDITKSWSNLTPYKDAEGFGVPKGAPSGCELKQAHVLHRHAQRYPTSHLLDGDGIKDFAEKVGNYTKAHPEEPIGKGPLQFLNNWKYLLGSDVLLVSGADTEASAGGDFWNRYGRLLYRAGPGVSSWDPSLNKSPDGKALPKPVLRTTDKSRILESAYWWLSGFFSDFRSSGSHDQYKLVVIPEADKFNNTLASTKACPVNYDVGDNMAHEFVSRYTQNALHRLSQFLPSGFNLTAIDVLAMQNLCPYETAALGSSSFCTLFTEQEWRDFAYNIDLKYYAQYSFGSPTGRAHGIGYVLELAARLQSKLIRSSDTSINYTYDDNTQQFPLHQPFYMDMSHEDNIISVLTSLSLDYFKQSPHGLPASVNHAIPHTFQMENMTPFGSRLVSEIWTCPSNSSFDSLTPTLYTNPDLSASSETKDYIRFVLNNAPLPLKGMPGCENDSKNGFCPVDTFLQAVPSLKEAAMYQYACFGNYSIDTEVENGQPKGSVSSGG</sequence>
<dbReference type="PANTHER" id="PTHR20963:SF43">
    <property type="entry name" value="PUTATIVE (AFU_ORTHOLOGUE AFUA_7G01240)-RELATED"/>
    <property type="match status" value="1"/>
</dbReference>
<evidence type="ECO:0000256" key="4">
    <source>
        <dbReference type="SAM" id="SignalP"/>
    </source>
</evidence>
<dbReference type="Gene3D" id="3.40.50.1240">
    <property type="entry name" value="Phosphoglycerate mutase-like"/>
    <property type="match status" value="1"/>
</dbReference>
<keyword evidence="3" id="KW-1015">Disulfide bond</keyword>
<reference evidence="6" key="1">
    <citation type="submission" date="2017-02" db="EMBL/GenBank/DDBJ databases">
        <authorList>
            <person name="Tafer H."/>
            <person name="Lopandic K."/>
        </authorList>
    </citation>
    <scope>NUCLEOTIDE SEQUENCE [LARGE SCALE GENOMIC DNA]</scope>
    <source>
        <strain evidence="6">CBS 366.77</strain>
    </source>
</reference>
<evidence type="ECO:0000313" key="6">
    <source>
        <dbReference type="Proteomes" id="UP000266188"/>
    </source>
</evidence>
<keyword evidence="1" id="KW-0378">Hydrolase</keyword>
<gene>
    <name evidence="5" type="ORF">PHISCL_06718</name>
</gene>
<dbReference type="InterPro" id="IPR029033">
    <property type="entry name" value="His_PPase_superfam"/>
</dbReference>
<dbReference type="PIRSF" id="PIRSF000894">
    <property type="entry name" value="Acid_phosphatase"/>
    <property type="match status" value="1"/>
</dbReference>
<dbReference type="GO" id="GO:0003993">
    <property type="term" value="F:acid phosphatase activity"/>
    <property type="evidence" value="ECO:0007669"/>
    <property type="project" value="TreeGrafter"/>
</dbReference>
<feature type="chain" id="PRO_5017241275" description="Phytase" evidence="4">
    <location>
        <begin position="24"/>
        <end position="529"/>
    </location>
</feature>
<dbReference type="SUPFAM" id="SSF53254">
    <property type="entry name" value="Phosphoglycerate mutase-like"/>
    <property type="match status" value="1"/>
</dbReference>
<evidence type="ECO:0000313" key="5">
    <source>
        <dbReference type="EMBL" id="RJE20954.1"/>
    </source>
</evidence>
<proteinExistence type="predicted"/>
<protein>
    <recommendedName>
        <fullName evidence="7">Phytase</fullName>
    </recommendedName>
</protein>
<evidence type="ECO:0008006" key="7">
    <source>
        <dbReference type="Google" id="ProtNLM"/>
    </source>
</evidence>
<dbReference type="EMBL" id="MVGC01000264">
    <property type="protein sequence ID" value="RJE20954.1"/>
    <property type="molecule type" value="Genomic_DNA"/>
</dbReference>
<dbReference type="InterPro" id="IPR016274">
    <property type="entry name" value="Histidine_acid_Pase_euk"/>
</dbReference>
<feature type="disulfide bond" evidence="3">
    <location>
        <begin position="282"/>
        <end position="295"/>
    </location>
</feature>
<dbReference type="STRING" id="2070753.A0A3A2ZNL5"/>
<feature type="disulfide bond" evidence="3">
    <location>
        <begin position="65"/>
        <end position="429"/>
    </location>
</feature>
<dbReference type="PANTHER" id="PTHR20963">
    <property type="entry name" value="MULTIPLE INOSITOL POLYPHOSPHATE PHOSPHATASE-RELATED"/>
    <property type="match status" value="1"/>
</dbReference>
<comment type="caution">
    <text evidence="5">The sequence shown here is derived from an EMBL/GenBank/DDBJ whole genome shotgun (WGS) entry which is preliminary data.</text>
</comment>
<evidence type="ECO:0000256" key="1">
    <source>
        <dbReference type="ARBA" id="ARBA00022801"/>
    </source>
</evidence>
<organism evidence="5 6">
    <name type="scientific">Aspergillus sclerotialis</name>
    <dbReference type="NCBI Taxonomy" id="2070753"/>
    <lineage>
        <taxon>Eukaryota</taxon>
        <taxon>Fungi</taxon>
        <taxon>Dikarya</taxon>
        <taxon>Ascomycota</taxon>
        <taxon>Pezizomycotina</taxon>
        <taxon>Eurotiomycetes</taxon>
        <taxon>Eurotiomycetidae</taxon>
        <taxon>Eurotiales</taxon>
        <taxon>Aspergillaceae</taxon>
        <taxon>Aspergillus</taxon>
        <taxon>Aspergillus subgen. Polypaecilum</taxon>
    </lineage>
</organism>
<evidence type="ECO:0000256" key="2">
    <source>
        <dbReference type="ARBA" id="ARBA00023180"/>
    </source>
</evidence>
<dbReference type="InterPro" id="IPR000560">
    <property type="entry name" value="His_Pase_clade-2"/>
</dbReference>
<dbReference type="Proteomes" id="UP000266188">
    <property type="component" value="Unassembled WGS sequence"/>
</dbReference>
<dbReference type="Pfam" id="PF00328">
    <property type="entry name" value="His_Phos_2"/>
    <property type="match status" value="1"/>
</dbReference>